<dbReference type="RefSeq" id="WP_158093288.1">
    <property type="nucleotide sequence ID" value="NZ_BMHB01000002.1"/>
</dbReference>
<keyword evidence="2" id="KW-1185">Reference proteome</keyword>
<protein>
    <recommendedName>
        <fullName evidence="3">Sin domain-containing protein</fullName>
    </recommendedName>
</protein>
<name>A0A8J3AU63_9BACI</name>
<organism evidence="1 2">
    <name type="scientific">Gottfriedia solisilvae</name>
    <dbReference type="NCBI Taxonomy" id="1516104"/>
    <lineage>
        <taxon>Bacteria</taxon>
        <taxon>Bacillati</taxon>
        <taxon>Bacillota</taxon>
        <taxon>Bacilli</taxon>
        <taxon>Bacillales</taxon>
        <taxon>Bacillaceae</taxon>
        <taxon>Gottfriedia</taxon>
    </lineage>
</organism>
<proteinExistence type="predicted"/>
<evidence type="ECO:0008006" key="3">
    <source>
        <dbReference type="Google" id="ProtNLM"/>
    </source>
</evidence>
<dbReference type="InterPro" id="IPR036281">
    <property type="entry name" value="SinR/SinI_dimer_dom_sf"/>
</dbReference>
<dbReference type="GO" id="GO:0046983">
    <property type="term" value="F:protein dimerization activity"/>
    <property type="evidence" value="ECO:0007669"/>
    <property type="project" value="InterPro"/>
</dbReference>
<reference evidence="2" key="1">
    <citation type="journal article" date="2019" name="Int. J. Syst. Evol. Microbiol.">
        <title>The Global Catalogue of Microorganisms (GCM) 10K type strain sequencing project: providing services to taxonomists for standard genome sequencing and annotation.</title>
        <authorList>
            <consortium name="The Broad Institute Genomics Platform"/>
            <consortium name="The Broad Institute Genome Sequencing Center for Infectious Disease"/>
            <person name="Wu L."/>
            <person name="Ma J."/>
        </authorList>
    </citation>
    <scope>NUCLEOTIDE SEQUENCE [LARGE SCALE GENOMIC DNA]</scope>
    <source>
        <strain evidence="2">CGMCC 1.14993</strain>
    </source>
</reference>
<dbReference type="OrthoDB" id="2721940at2"/>
<gene>
    <name evidence="1" type="ORF">GCM10007380_33850</name>
</gene>
<dbReference type="GO" id="GO:0006355">
    <property type="term" value="P:regulation of DNA-templated transcription"/>
    <property type="evidence" value="ECO:0007669"/>
    <property type="project" value="InterPro"/>
</dbReference>
<sequence length="45" mass="5293">MQVELKEYHIESSWTDLLLECIEAGITPEEVRTFLYNCIKDSCQN</sequence>
<dbReference type="SUPFAM" id="SSF47406">
    <property type="entry name" value="SinR repressor dimerisation domain-like"/>
    <property type="match status" value="1"/>
</dbReference>
<dbReference type="Proteomes" id="UP000626244">
    <property type="component" value="Unassembled WGS sequence"/>
</dbReference>
<evidence type="ECO:0000313" key="1">
    <source>
        <dbReference type="EMBL" id="GGI16616.1"/>
    </source>
</evidence>
<evidence type="ECO:0000313" key="2">
    <source>
        <dbReference type="Proteomes" id="UP000626244"/>
    </source>
</evidence>
<dbReference type="AlphaFoldDB" id="A0A8J3AU63"/>
<accession>A0A8J3AU63</accession>
<comment type="caution">
    <text evidence="1">The sequence shown here is derived from an EMBL/GenBank/DDBJ whole genome shotgun (WGS) entry which is preliminary data.</text>
</comment>
<dbReference type="EMBL" id="BMHB01000002">
    <property type="protein sequence ID" value="GGI16616.1"/>
    <property type="molecule type" value="Genomic_DNA"/>
</dbReference>